<sequence>MTTPTFADVHNMVSFLAKPTENEGFEQIIDFLNANPIKYALTVNPTVLTSCIKQFWTILKAKNINGEAQIHAKVDGKKVIITEASIRRDLRFGDEGVIDCFSNEVIFKQLTLMGVDNHTRTYVKPSHIKKVFGNIRRVGKDFSGKITPLFPTMMVQAQEKIGEGSACPNDPHHTPTIIQPLTSQPSRKHKSRKTKRKDTELPQTSVPTEHVADEAVNEEMDDSLKKATTTATSLYAEQDRGNISKTQSKATPNEPSSLGTSSGGGPRRQDTMGDTIAQTRSENVSKFSNDPLLAGVNTPRNLSSSGYYKFEKEVKILEKKRRSRTHGLKRLFKVGLSAIIEFSADEESLGEEDVSKQRRIYDIDANQDIYLVNVHRDKDIFGVNNQDDTSMFNVDKDLQGEEVVEKKVAGKDVSVVEEINVASIATSITATAPTISMDEITLAKSLIEIKTSKTKVKGIVIQEPSETPTPTSIVSSQQPSKVQDNGKGIMVEPEMPLKKKAQISLDEEFAFKLQAEEDEQERIVREKAQQIKEQMIENENEFSELKRCLEIVPDDGDDVTIDATPLSSKSPTIVDYKIYKEWRKSFFQIFNADVKDIFIKTKPVDDMDSFLMHTLKTMFEHYVKDIIWKSQQGLTKVKSWKLFYSCRGHCVTMQNILYYLLVEKMYPLTNHTLHQMFSNVKLQVNDECEMAYEIPRLVKKQLKE</sequence>
<feature type="compositionally biased region" description="Polar residues" evidence="1">
    <location>
        <begin position="464"/>
        <end position="483"/>
    </location>
</feature>
<name>A0A699H2I8_TANCI</name>
<accession>A0A699H2I8</accession>
<evidence type="ECO:0008006" key="3">
    <source>
        <dbReference type="Google" id="ProtNLM"/>
    </source>
</evidence>
<dbReference type="EMBL" id="BKCJ010087729">
    <property type="protein sequence ID" value="GEX06666.1"/>
    <property type="molecule type" value="Genomic_DNA"/>
</dbReference>
<gene>
    <name evidence="2" type="ORF">Tci_278641</name>
</gene>
<dbReference type="AlphaFoldDB" id="A0A699H2I8"/>
<feature type="region of interest" description="Disordered" evidence="1">
    <location>
        <begin position="163"/>
        <end position="272"/>
    </location>
</feature>
<comment type="caution">
    <text evidence="2">The sequence shown here is derived from an EMBL/GenBank/DDBJ whole genome shotgun (WGS) entry which is preliminary data.</text>
</comment>
<feature type="compositionally biased region" description="Polar residues" evidence="1">
    <location>
        <begin position="243"/>
        <end position="255"/>
    </location>
</feature>
<reference evidence="2" key="1">
    <citation type="journal article" date="2019" name="Sci. Rep.">
        <title>Draft genome of Tanacetum cinerariifolium, the natural source of mosquito coil.</title>
        <authorList>
            <person name="Yamashiro T."/>
            <person name="Shiraishi A."/>
            <person name="Satake H."/>
            <person name="Nakayama K."/>
        </authorList>
    </citation>
    <scope>NUCLEOTIDE SEQUENCE</scope>
</reference>
<evidence type="ECO:0000313" key="2">
    <source>
        <dbReference type="EMBL" id="GEX06666.1"/>
    </source>
</evidence>
<feature type="compositionally biased region" description="Polar residues" evidence="1">
    <location>
        <begin position="176"/>
        <end position="185"/>
    </location>
</feature>
<proteinExistence type="predicted"/>
<feature type="compositionally biased region" description="Polar residues" evidence="1">
    <location>
        <begin position="226"/>
        <end position="236"/>
    </location>
</feature>
<feature type="compositionally biased region" description="Basic residues" evidence="1">
    <location>
        <begin position="186"/>
        <end position="196"/>
    </location>
</feature>
<protein>
    <recommendedName>
        <fullName evidence="3">Xylulose kinase-1</fullName>
    </recommendedName>
</protein>
<organism evidence="2">
    <name type="scientific">Tanacetum cinerariifolium</name>
    <name type="common">Dalmatian daisy</name>
    <name type="synonym">Chrysanthemum cinerariifolium</name>
    <dbReference type="NCBI Taxonomy" id="118510"/>
    <lineage>
        <taxon>Eukaryota</taxon>
        <taxon>Viridiplantae</taxon>
        <taxon>Streptophyta</taxon>
        <taxon>Embryophyta</taxon>
        <taxon>Tracheophyta</taxon>
        <taxon>Spermatophyta</taxon>
        <taxon>Magnoliopsida</taxon>
        <taxon>eudicotyledons</taxon>
        <taxon>Gunneridae</taxon>
        <taxon>Pentapetalae</taxon>
        <taxon>asterids</taxon>
        <taxon>campanulids</taxon>
        <taxon>Asterales</taxon>
        <taxon>Asteraceae</taxon>
        <taxon>Asteroideae</taxon>
        <taxon>Anthemideae</taxon>
        <taxon>Anthemidinae</taxon>
        <taxon>Tanacetum</taxon>
    </lineage>
</organism>
<evidence type="ECO:0000256" key="1">
    <source>
        <dbReference type="SAM" id="MobiDB-lite"/>
    </source>
</evidence>
<feature type="region of interest" description="Disordered" evidence="1">
    <location>
        <begin position="464"/>
        <end position="485"/>
    </location>
</feature>